<comment type="caution">
    <text evidence="1">The sequence shown here is derived from an EMBL/GenBank/DDBJ whole genome shotgun (WGS) entry which is preliminary data.</text>
</comment>
<name>A0ABW3FGP5_9HYPH</name>
<evidence type="ECO:0000313" key="2">
    <source>
        <dbReference type="Proteomes" id="UP001597101"/>
    </source>
</evidence>
<organism evidence="1 2">
    <name type="scientific">Pseudahrensia aquimaris</name>
    <dbReference type="NCBI Taxonomy" id="744461"/>
    <lineage>
        <taxon>Bacteria</taxon>
        <taxon>Pseudomonadati</taxon>
        <taxon>Pseudomonadota</taxon>
        <taxon>Alphaproteobacteria</taxon>
        <taxon>Hyphomicrobiales</taxon>
        <taxon>Ahrensiaceae</taxon>
        <taxon>Pseudahrensia</taxon>
    </lineage>
</organism>
<keyword evidence="2" id="KW-1185">Reference proteome</keyword>
<dbReference type="Proteomes" id="UP001597101">
    <property type="component" value="Unassembled WGS sequence"/>
</dbReference>
<proteinExistence type="predicted"/>
<dbReference type="RefSeq" id="WP_377212728.1">
    <property type="nucleotide sequence ID" value="NZ_JBHTJV010000009.1"/>
</dbReference>
<reference evidence="2" key="1">
    <citation type="journal article" date="2019" name="Int. J. Syst. Evol. Microbiol.">
        <title>The Global Catalogue of Microorganisms (GCM) 10K type strain sequencing project: providing services to taxonomists for standard genome sequencing and annotation.</title>
        <authorList>
            <consortium name="The Broad Institute Genomics Platform"/>
            <consortium name="The Broad Institute Genome Sequencing Center for Infectious Disease"/>
            <person name="Wu L."/>
            <person name="Ma J."/>
        </authorList>
    </citation>
    <scope>NUCLEOTIDE SEQUENCE [LARGE SCALE GENOMIC DNA]</scope>
    <source>
        <strain evidence="2">CCUG 60023</strain>
    </source>
</reference>
<sequence length="156" mass="17478">MPRTEHNIGRQRSTRYEICTNGLLTLRGRQLQALRLGTDPNAQANIEAIDRVLIDVIGYTGNIAEESRDFRRTSTFRRGELRRAVADVLRKADRPLTTLEVAKAVLEPRGVEVSYARKHKARVTNVLAVLKVMAGEGRVAKTTNRQGNLAWSFAPL</sequence>
<gene>
    <name evidence="1" type="ORF">ACFQ14_10740</name>
</gene>
<accession>A0ABW3FGP5</accession>
<dbReference type="EMBL" id="JBHTJV010000009">
    <property type="protein sequence ID" value="MFD0916883.1"/>
    <property type="molecule type" value="Genomic_DNA"/>
</dbReference>
<protein>
    <submittedName>
        <fullName evidence="1">Uncharacterized protein</fullName>
    </submittedName>
</protein>
<evidence type="ECO:0000313" key="1">
    <source>
        <dbReference type="EMBL" id="MFD0916883.1"/>
    </source>
</evidence>